<keyword evidence="3" id="KW-1185">Reference proteome</keyword>
<accession>A0ABS9MKR0</accession>
<sequence>MKKRNMSWVALLLSFVLFFAPFPTSFAAVEPYVESDTTMDFTKAQGDYYWFKFTVHGSHADPQIAAGNGTVLKTGNCKKLKNAEGEDEYRFQVWAIGKPGEASAIYTTLPGQEPVKHCVITVGDPLPSTSNRQTATETSSTKQGRTIYVTRTGKKYHYNNHCNGGTYYESTLEQALARGLEPCKKCVG</sequence>
<evidence type="ECO:0000256" key="1">
    <source>
        <dbReference type="SAM" id="SignalP"/>
    </source>
</evidence>
<dbReference type="EMBL" id="JAKNHQ010000011">
    <property type="protein sequence ID" value="MCG4611103.1"/>
    <property type="molecule type" value="Genomic_DNA"/>
</dbReference>
<dbReference type="Proteomes" id="UP001298681">
    <property type="component" value="Unassembled WGS sequence"/>
</dbReference>
<dbReference type="RefSeq" id="WP_191521102.1">
    <property type="nucleotide sequence ID" value="NZ_JAKNHQ010000011.1"/>
</dbReference>
<feature type="signal peptide" evidence="1">
    <location>
        <begin position="1"/>
        <end position="27"/>
    </location>
</feature>
<evidence type="ECO:0000313" key="3">
    <source>
        <dbReference type="Proteomes" id="UP001298681"/>
    </source>
</evidence>
<reference evidence="2 3" key="1">
    <citation type="submission" date="2022-01" db="EMBL/GenBank/DDBJ databases">
        <title>Collection of gut derived symbiotic bacterial strains cultured from healthy donors.</title>
        <authorList>
            <person name="Lin H."/>
            <person name="Kohout C."/>
            <person name="Waligurski E."/>
            <person name="Pamer E.G."/>
        </authorList>
    </citation>
    <scope>NUCLEOTIDE SEQUENCE [LARGE SCALE GENOMIC DNA]</scope>
    <source>
        <strain evidence="2 3">DFI.7.58</strain>
    </source>
</reference>
<gene>
    <name evidence="2" type="ORF">L0P57_09190</name>
</gene>
<organism evidence="2 3">
    <name type="scientific">Anaeromassilibacillus senegalensis</name>
    <dbReference type="NCBI Taxonomy" id="1673717"/>
    <lineage>
        <taxon>Bacteria</taxon>
        <taxon>Bacillati</taxon>
        <taxon>Bacillota</taxon>
        <taxon>Clostridia</taxon>
        <taxon>Eubacteriales</taxon>
        <taxon>Acutalibacteraceae</taxon>
        <taxon>Anaeromassilibacillus</taxon>
    </lineage>
</organism>
<evidence type="ECO:0000313" key="2">
    <source>
        <dbReference type="EMBL" id="MCG4611103.1"/>
    </source>
</evidence>
<name>A0ABS9MKR0_9FIRM</name>
<comment type="caution">
    <text evidence="2">The sequence shown here is derived from an EMBL/GenBank/DDBJ whole genome shotgun (WGS) entry which is preliminary data.</text>
</comment>
<proteinExistence type="predicted"/>
<feature type="chain" id="PRO_5047370858" evidence="1">
    <location>
        <begin position="28"/>
        <end position="188"/>
    </location>
</feature>
<keyword evidence="1" id="KW-0732">Signal</keyword>
<protein>
    <submittedName>
        <fullName evidence="2">Uncharacterized protein</fullName>
    </submittedName>
</protein>